<comment type="similarity">
    <text evidence="6">Belongs to the bacillales FliT family.</text>
</comment>
<dbReference type="Proteomes" id="UP000279911">
    <property type="component" value="Unassembled WGS sequence"/>
</dbReference>
<dbReference type="OrthoDB" id="2353131at2"/>
<comment type="function">
    <text evidence="5">May act as an export chaperone for the filament capping protein FliD.</text>
</comment>
<accession>A0A3R9FU68</accession>
<proteinExistence type="inferred from homology"/>
<organism evidence="8 9">
    <name type="scientific">Mesobacillus subterraneus</name>
    <dbReference type="NCBI Taxonomy" id="285983"/>
    <lineage>
        <taxon>Bacteria</taxon>
        <taxon>Bacillati</taxon>
        <taxon>Bacillota</taxon>
        <taxon>Bacilli</taxon>
        <taxon>Bacillales</taxon>
        <taxon>Bacillaceae</taxon>
        <taxon>Mesobacillus</taxon>
    </lineage>
</organism>
<sequence>MSAVIQFHQLTTELIRLLENTDVDRDDKIAKVEELLNQRETLIEEIKPPYTPEELEKGKEVTLLNTKLDQLLKREKGAVQRDIKDLQNKKESNTKYVNPYQSLSTDGMFYDRRK</sequence>
<evidence type="ECO:0000256" key="1">
    <source>
        <dbReference type="ARBA" id="ARBA00004514"/>
    </source>
</evidence>
<evidence type="ECO:0000256" key="3">
    <source>
        <dbReference type="ARBA" id="ARBA00022795"/>
    </source>
</evidence>
<evidence type="ECO:0000313" key="9">
    <source>
        <dbReference type="Proteomes" id="UP000279911"/>
    </source>
</evidence>
<reference evidence="9" key="1">
    <citation type="submission" date="2018-12" db="EMBL/GenBank/DDBJ databases">
        <title>Bacillus chawlae sp. nov., Bacillus glennii sp. nov., and Bacillus saganii sp. nov. Isolated from the Vehicle Assembly Building at Kennedy Space Center where the Viking Spacecraft were Assembled.</title>
        <authorList>
            <person name="Seuylemezian A."/>
            <person name="Vaishampayan P."/>
        </authorList>
    </citation>
    <scope>NUCLEOTIDE SEQUENCE [LARGE SCALE GENOMIC DNA]</scope>
    <source>
        <strain evidence="9">DSM 13966</strain>
    </source>
</reference>
<dbReference type="AlphaFoldDB" id="A0A3R9FU68"/>
<comment type="subcellular location">
    <subcellularLocation>
        <location evidence="1">Cytoplasm</location>
        <location evidence="1">Cytosol</location>
    </subcellularLocation>
</comment>
<evidence type="ECO:0000256" key="2">
    <source>
        <dbReference type="ARBA" id="ARBA00022490"/>
    </source>
</evidence>
<dbReference type="InterPro" id="IPR008622">
    <property type="entry name" value="FliT"/>
</dbReference>
<keyword evidence="8" id="KW-0966">Cell projection</keyword>
<dbReference type="RefSeq" id="WP_125481449.1">
    <property type="nucleotide sequence ID" value="NZ_RSFW01000020.1"/>
</dbReference>
<evidence type="ECO:0000256" key="6">
    <source>
        <dbReference type="ARBA" id="ARBA00093785"/>
    </source>
</evidence>
<gene>
    <name evidence="8" type="ORF">EJA10_18170</name>
</gene>
<dbReference type="Pfam" id="PF05400">
    <property type="entry name" value="FliT"/>
    <property type="match status" value="1"/>
</dbReference>
<comment type="caution">
    <text evidence="8">The sequence shown here is derived from an EMBL/GenBank/DDBJ whole genome shotgun (WGS) entry which is preliminary data.</text>
</comment>
<keyword evidence="4" id="KW-0143">Chaperone</keyword>
<evidence type="ECO:0000313" key="8">
    <source>
        <dbReference type="EMBL" id="RSD25192.1"/>
    </source>
</evidence>
<keyword evidence="3" id="KW-1005">Bacterial flagellum biogenesis</keyword>
<evidence type="ECO:0000256" key="4">
    <source>
        <dbReference type="ARBA" id="ARBA00023186"/>
    </source>
</evidence>
<name>A0A3R9FU68_9BACI</name>
<keyword evidence="8" id="KW-0969">Cilium</keyword>
<dbReference type="EMBL" id="RSFW01000020">
    <property type="protein sequence ID" value="RSD25192.1"/>
    <property type="molecule type" value="Genomic_DNA"/>
</dbReference>
<protein>
    <recommendedName>
        <fullName evidence="7">Flagellar protein FliT</fullName>
    </recommendedName>
</protein>
<keyword evidence="8" id="KW-0282">Flagellum</keyword>
<evidence type="ECO:0000256" key="7">
    <source>
        <dbReference type="ARBA" id="ARBA00093797"/>
    </source>
</evidence>
<keyword evidence="2" id="KW-0963">Cytoplasm</keyword>
<evidence type="ECO:0000256" key="5">
    <source>
        <dbReference type="ARBA" id="ARBA00093765"/>
    </source>
</evidence>